<feature type="domain" description="Heterokaryon incompatibility" evidence="1">
    <location>
        <begin position="45"/>
        <end position="181"/>
    </location>
</feature>
<protein>
    <submittedName>
        <fullName evidence="2">Heterokaryon incompatibility 6 OR allele</fullName>
    </submittedName>
</protein>
<comment type="caution">
    <text evidence="2">The sequence shown here is derived from an EMBL/GenBank/DDBJ whole genome shotgun (WGS) entry which is preliminary data.</text>
</comment>
<sequence length="352" mass="39954">MEKPLELDYAPLEPLEIRILVLHQGSTTDTVECTLRHVLRDQEQYHALSYEWGEEVRFEPGIIVDDLPVQIRKNLFEALKEVRKPSEDLQLWVDAICINQADLEEKNSQVAMMGETFEKAAGVIAWVGVARDNSDVAMDWMANTSTLSDKLNGVDADGLEKKAIAALCNRTYWRRVWIIQELYLSQSYDVRCGTKSIPADVFEESLAAMNGRKYEWTDMDHNPADHLGRSRLFKQGAPQFNTLNRWLKMCILGKFQCTREQDMVFSLLGIAYDCRNGSISIEVDYRKSPRDIYLEVLREGRDDWCRGLGGTVTKLAGLMNLEMDESLKDSVFGILGKKIGPDGLFISSGAEI</sequence>
<name>A0A8H4L7M1_9HYPO</name>
<dbReference type="AlphaFoldDB" id="A0A8H4L7M1"/>
<dbReference type="PANTHER" id="PTHR24148:SF77">
    <property type="entry name" value="HETEROKARYON INCOMPATIBILITY DOMAIN-CONTAINING PROTEIN"/>
    <property type="match status" value="1"/>
</dbReference>
<dbReference type="InterPro" id="IPR010730">
    <property type="entry name" value="HET"/>
</dbReference>
<dbReference type="OrthoDB" id="5386682at2759"/>
<evidence type="ECO:0000259" key="1">
    <source>
        <dbReference type="Pfam" id="PF06985"/>
    </source>
</evidence>
<dbReference type="PANTHER" id="PTHR24148">
    <property type="entry name" value="ANKYRIN REPEAT DOMAIN-CONTAINING PROTEIN 39 HOMOLOG-RELATED"/>
    <property type="match status" value="1"/>
</dbReference>
<dbReference type="InterPro" id="IPR052895">
    <property type="entry name" value="HetReg/Transcr_Mod"/>
</dbReference>
<dbReference type="EMBL" id="JAADYS010001203">
    <property type="protein sequence ID" value="KAF4464347.1"/>
    <property type="molecule type" value="Genomic_DNA"/>
</dbReference>
<proteinExistence type="predicted"/>
<reference evidence="2 3" key="1">
    <citation type="submission" date="2020-01" db="EMBL/GenBank/DDBJ databases">
        <title>Identification and distribution of gene clusters putatively required for synthesis of sphingolipid metabolism inhibitors in phylogenetically diverse species of the filamentous fungus Fusarium.</title>
        <authorList>
            <person name="Kim H.-S."/>
            <person name="Busman M."/>
            <person name="Brown D.W."/>
            <person name="Divon H."/>
            <person name="Uhlig S."/>
            <person name="Proctor R.H."/>
        </authorList>
    </citation>
    <scope>NUCLEOTIDE SEQUENCE [LARGE SCALE GENOMIC DNA]</scope>
    <source>
        <strain evidence="2 3">NRRL 20459</strain>
    </source>
</reference>
<evidence type="ECO:0000313" key="3">
    <source>
        <dbReference type="Proteomes" id="UP000554235"/>
    </source>
</evidence>
<accession>A0A8H4L7M1</accession>
<dbReference type="Pfam" id="PF06985">
    <property type="entry name" value="HET"/>
    <property type="match status" value="1"/>
</dbReference>
<gene>
    <name evidence="2" type="ORF">FALBO_8823</name>
</gene>
<evidence type="ECO:0000313" key="2">
    <source>
        <dbReference type="EMBL" id="KAF4464347.1"/>
    </source>
</evidence>
<organism evidence="2 3">
    <name type="scientific">Fusarium albosuccineum</name>
    <dbReference type="NCBI Taxonomy" id="1237068"/>
    <lineage>
        <taxon>Eukaryota</taxon>
        <taxon>Fungi</taxon>
        <taxon>Dikarya</taxon>
        <taxon>Ascomycota</taxon>
        <taxon>Pezizomycotina</taxon>
        <taxon>Sordariomycetes</taxon>
        <taxon>Hypocreomycetidae</taxon>
        <taxon>Hypocreales</taxon>
        <taxon>Nectriaceae</taxon>
        <taxon>Fusarium</taxon>
        <taxon>Fusarium decemcellulare species complex</taxon>
    </lineage>
</organism>
<keyword evidence="3" id="KW-1185">Reference proteome</keyword>
<dbReference type="Proteomes" id="UP000554235">
    <property type="component" value="Unassembled WGS sequence"/>
</dbReference>